<keyword evidence="1" id="KW-0812">Transmembrane</keyword>
<keyword evidence="1" id="KW-0472">Membrane</keyword>
<dbReference type="EMBL" id="JACOGA010000002">
    <property type="protein sequence ID" value="MBC3872469.1"/>
    <property type="molecule type" value="Genomic_DNA"/>
</dbReference>
<feature type="transmembrane region" description="Helical" evidence="1">
    <location>
        <begin position="149"/>
        <end position="167"/>
    </location>
</feature>
<evidence type="ECO:0008006" key="4">
    <source>
        <dbReference type="Google" id="ProtNLM"/>
    </source>
</evidence>
<gene>
    <name evidence="2" type="ORF">H8K55_02625</name>
</gene>
<name>A0ABR6Y8I2_9BURK</name>
<protein>
    <recommendedName>
        <fullName evidence="4">DUF2306 domain-containing protein</fullName>
    </recommendedName>
</protein>
<dbReference type="RefSeq" id="WP_186940468.1">
    <property type="nucleotide sequence ID" value="NZ_JACOGA010000002.1"/>
</dbReference>
<reference evidence="2 3" key="1">
    <citation type="submission" date="2020-08" db="EMBL/GenBank/DDBJ databases">
        <title>Novel species isolated from subtropical streams in China.</title>
        <authorList>
            <person name="Lu H."/>
        </authorList>
    </citation>
    <scope>NUCLEOTIDE SEQUENCE [LARGE SCALE GENOMIC DNA]</scope>
    <source>
        <strain evidence="2 3">LX15W</strain>
    </source>
</reference>
<evidence type="ECO:0000313" key="2">
    <source>
        <dbReference type="EMBL" id="MBC3872469.1"/>
    </source>
</evidence>
<evidence type="ECO:0000256" key="1">
    <source>
        <dbReference type="SAM" id="Phobius"/>
    </source>
</evidence>
<feature type="transmembrane region" description="Helical" evidence="1">
    <location>
        <begin position="206"/>
        <end position="228"/>
    </location>
</feature>
<keyword evidence="1" id="KW-1133">Transmembrane helix</keyword>
<feature type="transmembrane region" description="Helical" evidence="1">
    <location>
        <begin position="83"/>
        <end position="103"/>
    </location>
</feature>
<feature type="transmembrane region" description="Helical" evidence="1">
    <location>
        <begin position="51"/>
        <end position="71"/>
    </location>
</feature>
<comment type="caution">
    <text evidence="2">The sequence shown here is derived from an EMBL/GenBank/DDBJ whole genome shotgun (WGS) entry which is preliminary data.</text>
</comment>
<accession>A0ABR6Y8I2</accession>
<feature type="transmembrane region" description="Helical" evidence="1">
    <location>
        <begin position="173"/>
        <end position="194"/>
    </location>
</feature>
<proteinExistence type="predicted"/>
<feature type="transmembrane region" description="Helical" evidence="1">
    <location>
        <begin position="115"/>
        <end position="137"/>
    </location>
</feature>
<evidence type="ECO:0000313" key="3">
    <source>
        <dbReference type="Proteomes" id="UP000624279"/>
    </source>
</evidence>
<keyword evidence="3" id="KW-1185">Reference proteome</keyword>
<dbReference type="Proteomes" id="UP000624279">
    <property type="component" value="Unassembled WGS sequence"/>
</dbReference>
<organism evidence="2 3">
    <name type="scientific">Undibacterium flavidum</name>
    <dbReference type="NCBI Taxonomy" id="2762297"/>
    <lineage>
        <taxon>Bacteria</taxon>
        <taxon>Pseudomonadati</taxon>
        <taxon>Pseudomonadota</taxon>
        <taxon>Betaproteobacteria</taxon>
        <taxon>Burkholderiales</taxon>
        <taxon>Oxalobacteraceae</taxon>
        <taxon>Undibacterium</taxon>
    </lineage>
</organism>
<sequence length="236" mass="25819">MKATSLKADDANKRHLHSIIAGLTLLLALAGFAQSYYLKSLFGGDALSALLHLHGLVMTMWLLLFMLQVRLIATRKHAVHRRVGMWGMGLGVLVMVIGIATAIDSARRAQASPGGLPFLATSLGGLFVFVTLVVLGLIYRRQRDFHSRFMLLANLSIIAPAIARLPLDVIERGGLALIFIIKDVCILAFVLYDLASTRRLHPATAWASLLIIVSYPVTRMIGATPVWIDIAKWLVS</sequence>